<name>A0A6G9YA71_9NOCA</name>
<protein>
    <recommendedName>
        <fullName evidence="4">Secreted protein</fullName>
    </recommendedName>
</protein>
<gene>
    <name evidence="2" type="ORF">F5544_11175</name>
</gene>
<dbReference type="RefSeq" id="WP_167473149.1">
    <property type="nucleotide sequence ID" value="NZ_CP046172.1"/>
</dbReference>
<organism evidence="2 3">
    <name type="scientific">Nocardia arthritidis</name>
    <dbReference type="NCBI Taxonomy" id="228602"/>
    <lineage>
        <taxon>Bacteria</taxon>
        <taxon>Bacillati</taxon>
        <taxon>Actinomycetota</taxon>
        <taxon>Actinomycetes</taxon>
        <taxon>Mycobacteriales</taxon>
        <taxon>Nocardiaceae</taxon>
        <taxon>Nocardia</taxon>
    </lineage>
</organism>
<evidence type="ECO:0008006" key="4">
    <source>
        <dbReference type="Google" id="ProtNLM"/>
    </source>
</evidence>
<evidence type="ECO:0000313" key="2">
    <source>
        <dbReference type="EMBL" id="QIS10129.1"/>
    </source>
</evidence>
<reference evidence="2 3" key="1">
    <citation type="journal article" date="2019" name="ACS Chem. Biol.">
        <title>Identification and Mobilization of a Cryptic Antibiotic Biosynthesis Gene Locus from a Human-Pathogenic Nocardia Isolate.</title>
        <authorList>
            <person name="Herisse M."/>
            <person name="Ishida K."/>
            <person name="Porter J.L."/>
            <person name="Howden B."/>
            <person name="Hertweck C."/>
            <person name="Stinear T.P."/>
            <person name="Pidot S.J."/>
        </authorList>
    </citation>
    <scope>NUCLEOTIDE SEQUENCE [LARGE SCALE GENOMIC DNA]</scope>
    <source>
        <strain evidence="2 3">AUSMDU00012717</strain>
    </source>
</reference>
<dbReference type="KEGG" id="nah:F5544_11175"/>
<sequence length="79" mass="7673">MRIRSAAATALVAAAFVVPTAPLAGAASGSASGSSSGSGDLLTNLGTGSSGFIHGITCWLAAVSPQPDPDSCDTFNTFD</sequence>
<dbReference type="Proteomes" id="UP000503540">
    <property type="component" value="Chromosome"/>
</dbReference>
<proteinExistence type="predicted"/>
<dbReference type="AlphaFoldDB" id="A0A6G9YA71"/>
<feature type="signal peptide" evidence="1">
    <location>
        <begin position="1"/>
        <end position="26"/>
    </location>
</feature>
<accession>A0A6G9YA71</accession>
<keyword evidence="1" id="KW-0732">Signal</keyword>
<feature type="chain" id="PRO_5026360219" description="Secreted protein" evidence="1">
    <location>
        <begin position="27"/>
        <end position="79"/>
    </location>
</feature>
<evidence type="ECO:0000313" key="3">
    <source>
        <dbReference type="Proteomes" id="UP000503540"/>
    </source>
</evidence>
<evidence type="ECO:0000256" key="1">
    <source>
        <dbReference type="SAM" id="SignalP"/>
    </source>
</evidence>
<dbReference type="EMBL" id="CP046172">
    <property type="protein sequence ID" value="QIS10129.1"/>
    <property type="molecule type" value="Genomic_DNA"/>
</dbReference>
<keyword evidence="3" id="KW-1185">Reference proteome</keyword>